<accession>A0A2J8A0Z3</accession>
<evidence type="ECO:0008006" key="4">
    <source>
        <dbReference type="Google" id="ProtNLM"/>
    </source>
</evidence>
<protein>
    <recommendedName>
        <fullName evidence="4">SAM domain-containing protein</fullName>
    </recommendedName>
</protein>
<sequence length="255" mass="27484">MATNWDLRAFLDRQKDLNEDEKKLCYQLLDEQGFSAADKENAFFNLNNADLKDAGVMQLSTRKVLLLAIEDAAAARLGSQRAAAPSLEEALFPSSLYCIAFKLYNGSRLATTLVSHAKALGFRGEVRHVSASRSDFTLLLSAAEGESSEQTLASFARWLARQVTVYKHAAEAGSPEAAGTSAAEVGGAYVVVTSDLSNPRTSVRAQLDLYRGGQLGVRATPGMQLELEQAAKAAEEEERHSRHSLGKASSSSAQE</sequence>
<organism evidence="2 3">
    <name type="scientific">Tetrabaena socialis</name>
    <dbReference type="NCBI Taxonomy" id="47790"/>
    <lineage>
        <taxon>Eukaryota</taxon>
        <taxon>Viridiplantae</taxon>
        <taxon>Chlorophyta</taxon>
        <taxon>core chlorophytes</taxon>
        <taxon>Chlorophyceae</taxon>
        <taxon>CS clade</taxon>
        <taxon>Chlamydomonadales</taxon>
        <taxon>Tetrabaenaceae</taxon>
        <taxon>Tetrabaena</taxon>
    </lineage>
</organism>
<feature type="region of interest" description="Disordered" evidence="1">
    <location>
        <begin position="229"/>
        <end position="255"/>
    </location>
</feature>
<dbReference type="OrthoDB" id="539768at2759"/>
<evidence type="ECO:0000313" key="2">
    <source>
        <dbReference type="EMBL" id="PNH06201.1"/>
    </source>
</evidence>
<comment type="caution">
    <text evidence="2">The sequence shown here is derived from an EMBL/GenBank/DDBJ whole genome shotgun (WGS) entry which is preliminary data.</text>
</comment>
<keyword evidence="3" id="KW-1185">Reference proteome</keyword>
<evidence type="ECO:0000313" key="3">
    <source>
        <dbReference type="Proteomes" id="UP000236333"/>
    </source>
</evidence>
<name>A0A2J8A0Z3_9CHLO</name>
<dbReference type="EMBL" id="PGGS01000251">
    <property type="protein sequence ID" value="PNH06201.1"/>
    <property type="molecule type" value="Genomic_DNA"/>
</dbReference>
<reference evidence="2 3" key="1">
    <citation type="journal article" date="2017" name="Mol. Biol. Evol.">
        <title>The 4-celled Tetrabaena socialis nuclear genome reveals the essential components for genetic control of cell number at the origin of multicellularity in the volvocine lineage.</title>
        <authorList>
            <person name="Featherston J."/>
            <person name="Arakaki Y."/>
            <person name="Hanschen E.R."/>
            <person name="Ferris P.J."/>
            <person name="Michod R.E."/>
            <person name="Olson B.J.S.C."/>
            <person name="Nozaki H."/>
            <person name="Durand P.M."/>
        </authorList>
    </citation>
    <scope>NUCLEOTIDE SEQUENCE [LARGE SCALE GENOMIC DNA]</scope>
    <source>
        <strain evidence="2 3">NIES-571</strain>
    </source>
</reference>
<gene>
    <name evidence="2" type="ORF">TSOC_007470</name>
</gene>
<proteinExistence type="predicted"/>
<dbReference type="AlphaFoldDB" id="A0A2J8A0Z3"/>
<evidence type="ECO:0000256" key="1">
    <source>
        <dbReference type="SAM" id="MobiDB-lite"/>
    </source>
</evidence>
<dbReference type="Proteomes" id="UP000236333">
    <property type="component" value="Unassembled WGS sequence"/>
</dbReference>